<evidence type="ECO:0000259" key="10">
    <source>
        <dbReference type="PROSITE" id="PS50011"/>
    </source>
</evidence>
<comment type="catalytic activity">
    <reaction evidence="8">
        <text>L-seryl-[protein] + ATP = O-phospho-L-seryl-[protein] + ADP + H(+)</text>
        <dbReference type="Rhea" id="RHEA:17989"/>
        <dbReference type="Rhea" id="RHEA-COMP:9863"/>
        <dbReference type="Rhea" id="RHEA-COMP:11604"/>
        <dbReference type="ChEBI" id="CHEBI:15378"/>
        <dbReference type="ChEBI" id="CHEBI:29999"/>
        <dbReference type="ChEBI" id="CHEBI:30616"/>
        <dbReference type="ChEBI" id="CHEBI:83421"/>
        <dbReference type="ChEBI" id="CHEBI:456216"/>
        <dbReference type="EC" id="2.7.11.1"/>
    </reaction>
</comment>
<evidence type="ECO:0000256" key="9">
    <source>
        <dbReference type="SAM" id="Phobius"/>
    </source>
</evidence>
<keyword evidence="12" id="KW-1185">Reference proteome</keyword>
<evidence type="ECO:0000256" key="7">
    <source>
        <dbReference type="ARBA" id="ARBA00047899"/>
    </source>
</evidence>
<keyword evidence="9" id="KW-1133">Transmembrane helix</keyword>
<dbReference type="PROSITE" id="PS50011">
    <property type="entry name" value="PROTEIN_KINASE_DOM"/>
    <property type="match status" value="1"/>
</dbReference>
<sequence length="287" mass="31914">MPSRPFPPPQDHHRHHPVLLPIFLPITLSLVLILLFAVFLLLLLYRKLTLNRTTPSDNHQRRFSSSLLCHSTSSFSSTLLDHGGFGSVYKATLPSGQYLALKLLDSPGSLQGEREFHNELSIASALHSPYILSLLGFSSDTCRHKLILVYEYMSNRSLQDALLDNKCSELMGWKKRFDIVLDIATSLSYLHHSCHPLVIHDNIKPNNILLDANFKAKIGDFGLARLKTEDLVDKREGGVVEAVEDNRSILEETKSVTTGFDEASGMVVNRSAESLVVGILDSEASPV</sequence>
<dbReference type="PANTHER" id="PTHR46821">
    <property type="entry name" value="OS07G0586332 PROTEIN"/>
    <property type="match status" value="1"/>
</dbReference>
<dbReference type="FunFam" id="1.10.510.10:FF:001023">
    <property type="entry name" value="Os07g0541700 protein"/>
    <property type="match status" value="1"/>
</dbReference>
<reference evidence="11" key="1">
    <citation type="submission" date="2020-12" db="EMBL/GenBank/DDBJ databases">
        <title>WGS assembly of Carya illinoinensis cv. Pawnee.</title>
        <authorList>
            <person name="Platts A."/>
            <person name="Shu S."/>
            <person name="Wright S."/>
            <person name="Barry K."/>
            <person name="Edger P."/>
            <person name="Pires J.C."/>
            <person name="Schmutz J."/>
        </authorList>
    </citation>
    <scope>NUCLEOTIDE SEQUENCE</scope>
    <source>
        <tissue evidence="11">Leaf</tissue>
    </source>
</reference>
<keyword evidence="9" id="KW-0812">Transmembrane</keyword>
<dbReference type="EMBL" id="CM031822">
    <property type="protein sequence ID" value="KAG6629445.1"/>
    <property type="molecule type" value="Genomic_DNA"/>
</dbReference>
<evidence type="ECO:0000256" key="2">
    <source>
        <dbReference type="ARBA" id="ARBA00022527"/>
    </source>
</evidence>
<dbReference type="InterPro" id="IPR000719">
    <property type="entry name" value="Prot_kinase_dom"/>
</dbReference>
<evidence type="ECO:0000256" key="1">
    <source>
        <dbReference type="ARBA" id="ARBA00012513"/>
    </source>
</evidence>
<accession>A0A8T1NGE4</accession>
<feature type="transmembrane region" description="Helical" evidence="9">
    <location>
        <begin position="20"/>
        <end position="45"/>
    </location>
</feature>
<feature type="domain" description="Protein kinase" evidence="10">
    <location>
        <begin position="74"/>
        <end position="287"/>
    </location>
</feature>
<dbReference type="GO" id="GO:0005524">
    <property type="term" value="F:ATP binding"/>
    <property type="evidence" value="ECO:0007669"/>
    <property type="project" value="UniProtKB-KW"/>
</dbReference>
<evidence type="ECO:0000313" key="12">
    <source>
        <dbReference type="Proteomes" id="UP000811609"/>
    </source>
</evidence>
<comment type="caution">
    <text evidence="11">The sequence shown here is derived from an EMBL/GenBank/DDBJ whole genome shotgun (WGS) entry which is preliminary data.</text>
</comment>
<dbReference type="GO" id="GO:0004674">
    <property type="term" value="F:protein serine/threonine kinase activity"/>
    <property type="evidence" value="ECO:0007669"/>
    <property type="project" value="UniProtKB-KW"/>
</dbReference>
<proteinExistence type="predicted"/>
<dbReference type="EC" id="2.7.11.1" evidence="1"/>
<dbReference type="PANTHER" id="PTHR46821:SF2">
    <property type="entry name" value="OS03G0251700 PROTEIN"/>
    <property type="match status" value="1"/>
</dbReference>
<evidence type="ECO:0000256" key="4">
    <source>
        <dbReference type="ARBA" id="ARBA00022741"/>
    </source>
</evidence>
<dbReference type="Pfam" id="PF00069">
    <property type="entry name" value="Pkinase"/>
    <property type="match status" value="1"/>
</dbReference>
<evidence type="ECO:0000313" key="11">
    <source>
        <dbReference type="EMBL" id="KAG6629445.1"/>
    </source>
</evidence>
<dbReference type="InterPro" id="IPR044576">
    <property type="entry name" value="At4g25390-like"/>
</dbReference>
<dbReference type="Proteomes" id="UP000811609">
    <property type="component" value="Chromosome 14"/>
</dbReference>
<name>A0A8T1NGE4_CARIL</name>
<keyword evidence="9" id="KW-0472">Membrane</keyword>
<keyword evidence="6" id="KW-0067">ATP-binding</keyword>
<keyword evidence="5" id="KW-0418">Kinase</keyword>
<evidence type="ECO:0000256" key="8">
    <source>
        <dbReference type="ARBA" id="ARBA00048679"/>
    </source>
</evidence>
<evidence type="ECO:0000256" key="3">
    <source>
        <dbReference type="ARBA" id="ARBA00022679"/>
    </source>
</evidence>
<keyword evidence="3" id="KW-0808">Transferase</keyword>
<protein>
    <recommendedName>
        <fullName evidence="1">non-specific serine/threonine protein kinase</fullName>
        <ecNumber evidence="1">2.7.11.1</ecNumber>
    </recommendedName>
</protein>
<organism evidence="11 12">
    <name type="scientific">Carya illinoinensis</name>
    <name type="common">Pecan</name>
    <dbReference type="NCBI Taxonomy" id="32201"/>
    <lineage>
        <taxon>Eukaryota</taxon>
        <taxon>Viridiplantae</taxon>
        <taxon>Streptophyta</taxon>
        <taxon>Embryophyta</taxon>
        <taxon>Tracheophyta</taxon>
        <taxon>Spermatophyta</taxon>
        <taxon>Magnoliopsida</taxon>
        <taxon>eudicotyledons</taxon>
        <taxon>Gunneridae</taxon>
        <taxon>Pentapetalae</taxon>
        <taxon>rosids</taxon>
        <taxon>fabids</taxon>
        <taxon>Fagales</taxon>
        <taxon>Juglandaceae</taxon>
        <taxon>Carya</taxon>
    </lineage>
</organism>
<comment type="catalytic activity">
    <reaction evidence="7">
        <text>L-threonyl-[protein] + ATP = O-phospho-L-threonyl-[protein] + ADP + H(+)</text>
        <dbReference type="Rhea" id="RHEA:46608"/>
        <dbReference type="Rhea" id="RHEA-COMP:11060"/>
        <dbReference type="Rhea" id="RHEA-COMP:11605"/>
        <dbReference type="ChEBI" id="CHEBI:15378"/>
        <dbReference type="ChEBI" id="CHEBI:30013"/>
        <dbReference type="ChEBI" id="CHEBI:30616"/>
        <dbReference type="ChEBI" id="CHEBI:61977"/>
        <dbReference type="ChEBI" id="CHEBI:456216"/>
        <dbReference type="EC" id="2.7.11.1"/>
    </reaction>
</comment>
<evidence type="ECO:0000256" key="6">
    <source>
        <dbReference type="ARBA" id="ARBA00022840"/>
    </source>
</evidence>
<dbReference type="AlphaFoldDB" id="A0A8T1NGE4"/>
<keyword evidence="2" id="KW-0723">Serine/threonine-protein kinase</keyword>
<evidence type="ECO:0000256" key="5">
    <source>
        <dbReference type="ARBA" id="ARBA00022777"/>
    </source>
</evidence>
<gene>
    <name evidence="11" type="ORF">CIPAW_14G085100</name>
</gene>
<keyword evidence="4" id="KW-0547">Nucleotide-binding</keyword>